<comment type="caution">
    <text evidence="2">The sequence shown here is derived from an EMBL/GenBank/DDBJ whole genome shotgun (WGS) entry which is preliminary data.</text>
</comment>
<sequence length="110" mass="12746">MNEINREILLAFWKVHILCHAAEGPLVGQWMLQELRRHGYDVSPGTLYPILARMEARGWLWCQRDPGGGPRARKEYYLTKQGRAVLAVVERQVNELHGELSRLSKKKPKK</sequence>
<organism evidence="2 3">
    <name type="scientific">Abyssobacteria bacterium (strain SURF_5)</name>
    <dbReference type="NCBI Taxonomy" id="2093360"/>
    <lineage>
        <taxon>Bacteria</taxon>
        <taxon>Pseudomonadati</taxon>
        <taxon>Candidatus Hydrogenedentota</taxon>
        <taxon>Candidatus Abyssobacteria</taxon>
    </lineage>
</organism>
<dbReference type="AlphaFoldDB" id="A0A3A4NDJ9"/>
<dbReference type="Proteomes" id="UP000265882">
    <property type="component" value="Unassembled WGS sequence"/>
</dbReference>
<evidence type="ECO:0000259" key="1">
    <source>
        <dbReference type="Pfam" id="PF03551"/>
    </source>
</evidence>
<dbReference type="PANTHER" id="PTHR33169:SF14">
    <property type="entry name" value="TRANSCRIPTIONAL REGULATOR RV3488"/>
    <property type="match status" value="1"/>
</dbReference>
<evidence type="ECO:0000313" key="2">
    <source>
        <dbReference type="EMBL" id="RJP18927.1"/>
    </source>
</evidence>
<dbReference type="InterPro" id="IPR036388">
    <property type="entry name" value="WH-like_DNA-bd_sf"/>
</dbReference>
<dbReference type="InterPro" id="IPR036390">
    <property type="entry name" value="WH_DNA-bd_sf"/>
</dbReference>
<dbReference type="PANTHER" id="PTHR33169">
    <property type="entry name" value="PADR-FAMILY TRANSCRIPTIONAL REGULATOR"/>
    <property type="match status" value="1"/>
</dbReference>
<proteinExistence type="predicted"/>
<reference evidence="2 3" key="1">
    <citation type="journal article" date="2017" name="ISME J.">
        <title>Energy and carbon metabolisms in a deep terrestrial subsurface fluid microbial community.</title>
        <authorList>
            <person name="Momper L."/>
            <person name="Jungbluth S.P."/>
            <person name="Lee M.D."/>
            <person name="Amend J.P."/>
        </authorList>
    </citation>
    <scope>NUCLEOTIDE SEQUENCE [LARGE SCALE GENOMIC DNA]</scope>
    <source>
        <strain evidence="2">SURF_5</strain>
    </source>
</reference>
<dbReference type="Gene3D" id="1.10.10.10">
    <property type="entry name" value="Winged helix-like DNA-binding domain superfamily/Winged helix DNA-binding domain"/>
    <property type="match status" value="1"/>
</dbReference>
<protein>
    <submittedName>
        <fullName evidence="2">PadR family transcriptional regulator</fullName>
    </submittedName>
</protein>
<dbReference type="InterPro" id="IPR005149">
    <property type="entry name" value="Tscrpt_reg_PadR_N"/>
</dbReference>
<dbReference type="SUPFAM" id="SSF46785">
    <property type="entry name" value="Winged helix' DNA-binding domain"/>
    <property type="match status" value="1"/>
</dbReference>
<evidence type="ECO:0000313" key="3">
    <source>
        <dbReference type="Proteomes" id="UP000265882"/>
    </source>
</evidence>
<name>A0A3A4NDJ9_ABYX5</name>
<gene>
    <name evidence="2" type="ORF">C4520_13705</name>
</gene>
<dbReference type="InterPro" id="IPR052509">
    <property type="entry name" value="Metal_resp_DNA-bind_regulator"/>
</dbReference>
<dbReference type="EMBL" id="QZKU01000095">
    <property type="protein sequence ID" value="RJP18927.1"/>
    <property type="molecule type" value="Genomic_DNA"/>
</dbReference>
<accession>A0A3A4NDJ9</accession>
<dbReference type="Pfam" id="PF03551">
    <property type="entry name" value="PadR"/>
    <property type="match status" value="1"/>
</dbReference>
<feature type="domain" description="Transcription regulator PadR N-terminal" evidence="1">
    <location>
        <begin position="17"/>
        <end position="87"/>
    </location>
</feature>